<keyword evidence="3 6" id="KW-0694">RNA-binding</keyword>
<feature type="compositionally biased region" description="Low complexity" evidence="7">
    <location>
        <begin position="163"/>
        <end position="177"/>
    </location>
</feature>
<dbReference type="InterPro" id="IPR035926">
    <property type="entry name" value="NusB-like_sf"/>
</dbReference>
<dbReference type="GO" id="GO:0005829">
    <property type="term" value="C:cytosol"/>
    <property type="evidence" value="ECO:0007669"/>
    <property type="project" value="TreeGrafter"/>
</dbReference>
<keyword evidence="2 6" id="KW-0889">Transcription antitermination</keyword>
<evidence type="ECO:0000256" key="3">
    <source>
        <dbReference type="ARBA" id="ARBA00022884"/>
    </source>
</evidence>
<comment type="caution">
    <text evidence="9">The sequence shown here is derived from an EMBL/GenBank/DDBJ whole genome shotgun (WGS) entry which is preliminary data.</text>
</comment>
<proteinExistence type="inferred from homology"/>
<dbReference type="Pfam" id="PF01029">
    <property type="entry name" value="NusB"/>
    <property type="match status" value="1"/>
</dbReference>
<reference evidence="9 10" key="1">
    <citation type="submission" date="2018-08" db="EMBL/GenBank/DDBJ databases">
        <title>Komagataeibacter sp. AV 382.</title>
        <authorList>
            <person name="Skraban J."/>
            <person name="Trcek J."/>
        </authorList>
    </citation>
    <scope>NUCLEOTIDE SEQUENCE [LARGE SCALE GENOMIC DNA]</scope>
    <source>
        <strain evidence="9 10">AV 382</strain>
    </source>
</reference>
<keyword evidence="10" id="KW-1185">Reference proteome</keyword>
<evidence type="ECO:0000256" key="6">
    <source>
        <dbReference type="HAMAP-Rule" id="MF_00073"/>
    </source>
</evidence>
<feature type="domain" description="NusB/RsmB/TIM44" evidence="8">
    <location>
        <begin position="17"/>
        <end position="158"/>
    </location>
</feature>
<name>A0A371YYT2_9PROT</name>
<dbReference type="HAMAP" id="MF_00073">
    <property type="entry name" value="NusB"/>
    <property type="match status" value="1"/>
</dbReference>
<evidence type="ECO:0000256" key="1">
    <source>
        <dbReference type="ARBA" id="ARBA00005952"/>
    </source>
</evidence>
<evidence type="ECO:0000256" key="7">
    <source>
        <dbReference type="SAM" id="MobiDB-lite"/>
    </source>
</evidence>
<dbReference type="InterPro" id="IPR011605">
    <property type="entry name" value="NusB_fam"/>
</dbReference>
<evidence type="ECO:0000313" key="10">
    <source>
        <dbReference type="Proteomes" id="UP000262371"/>
    </source>
</evidence>
<accession>A0A371YYT2</accession>
<keyword evidence="5 6" id="KW-0804">Transcription</keyword>
<dbReference type="InterPro" id="IPR006027">
    <property type="entry name" value="NusB_RsmB_TIM44"/>
</dbReference>
<dbReference type="SUPFAM" id="SSF48013">
    <property type="entry name" value="NusB-like"/>
    <property type="match status" value="1"/>
</dbReference>
<dbReference type="EMBL" id="QUWV01000101">
    <property type="protein sequence ID" value="RFD19349.1"/>
    <property type="molecule type" value="Genomic_DNA"/>
</dbReference>
<gene>
    <name evidence="6 9" type="primary">nusB</name>
    <name evidence="9" type="ORF">DY926_11750</name>
</gene>
<dbReference type="NCBIfam" id="TIGR01951">
    <property type="entry name" value="nusB"/>
    <property type="match status" value="1"/>
</dbReference>
<organism evidence="9 10">
    <name type="scientific">Komagataeibacter melaceti</name>
    <dbReference type="NCBI Taxonomy" id="2766577"/>
    <lineage>
        <taxon>Bacteria</taxon>
        <taxon>Pseudomonadati</taxon>
        <taxon>Pseudomonadota</taxon>
        <taxon>Alphaproteobacteria</taxon>
        <taxon>Acetobacterales</taxon>
        <taxon>Acetobacteraceae</taxon>
        <taxon>Komagataeibacter</taxon>
    </lineage>
</organism>
<dbReference type="PANTHER" id="PTHR11078">
    <property type="entry name" value="N UTILIZATION SUBSTANCE PROTEIN B-RELATED"/>
    <property type="match status" value="1"/>
</dbReference>
<protein>
    <recommendedName>
        <fullName evidence="6">Transcription antitermination protein NusB</fullName>
    </recommendedName>
    <alternativeName>
        <fullName evidence="6">Antitermination factor NusB</fullName>
    </alternativeName>
</protein>
<feature type="region of interest" description="Disordered" evidence="7">
    <location>
        <begin position="163"/>
        <end position="185"/>
    </location>
</feature>
<dbReference type="RefSeq" id="WP_116703549.1">
    <property type="nucleotide sequence ID" value="NZ_QUWV01000101.1"/>
</dbReference>
<dbReference type="PANTHER" id="PTHR11078:SF3">
    <property type="entry name" value="ANTITERMINATION NUSB DOMAIN-CONTAINING PROTEIN"/>
    <property type="match status" value="1"/>
</dbReference>
<evidence type="ECO:0000256" key="2">
    <source>
        <dbReference type="ARBA" id="ARBA00022814"/>
    </source>
</evidence>
<evidence type="ECO:0000313" key="9">
    <source>
        <dbReference type="EMBL" id="RFD19349.1"/>
    </source>
</evidence>
<dbReference type="GO" id="GO:0031564">
    <property type="term" value="P:transcription antitermination"/>
    <property type="evidence" value="ECO:0007669"/>
    <property type="project" value="UniProtKB-KW"/>
</dbReference>
<dbReference type="GO" id="GO:0003723">
    <property type="term" value="F:RNA binding"/>
    <property type="evidence" value="ECO:0007669"/>
    <property type="project" value="UniProtKB-UniRule"/>
</dbReference>
<comment type="similarity">
    <text evidence="1 6">Belongs to the NusB family.</text>
</comment>
<dbReference type="Proteomes" id="UP000262371">
    <property type="component" value="Unassembled WGS sequence"/>
</dbReference>
<evidence type="ECO:0000259" key="8">
    <source>
        <dbReference type="Pfam" id="PF01029"/>
    </source>
</evidence>
<evidence type="ECO:0000256" key="5">
    <source>
        <dbReference type="ARBA" id="ARBA00023163"/>
    </source>
</evidence>
<evidence type="ECO:0000256" key="4">
    <source>
        <dbReference type="ARBA" id="ARBA00023015"/>
    </source>
</evidence>
<dbReference type="AlphaFoldDB" id="A0A371YYT2"/>
<sequence>MTQTDGDRQPKVRSRTASRVAAVQALFQIEQGNENPESVISQFTRHRLGTSASSQCDYADGQVPDADARLFAIVVRGAVARQERIDALLNEILPASWPLARLDPVLRAIMHAAGGEMTGSADPVPARVIINEYMDIGHGFLAGDEPRMLNGVLDALSRRVNEPAAPVPAQDAAPDVTDVPDDVAR</sequence>
<dbReference type="GO" id="GO:0006353">
    <property type="term" value="P:DNA-templated transcription termination"/>
    <property type="evidence" value="ECO:0007669"/>
    <property type="project" value="UniProtKB-UniRule"/>
</dbReference>
<dbReference type="OrthoDB" id="9797817at2"/>
<dbReference type="Gene3D" id="1.10.940.10">
    <property type="entry name" value="NusB-like"/>
    <property type="match status" value="1"/>
</dbReference>
<keyword evidence="4 6" id="KW-0805">Transcription regulation</keyword>
<comment type="function">
    <text evidence="6">Involved in transcription antitermination. Required for transcription of ribosomal RNA (rRNA) genes. Binds specifically to the boxA antiterminator sequence of the ribosomal RNA (rrn) operons.</text>
</comment>